<dbReference type="Proteomes" id="UP000386466">
    <property type="component" value="Unassembled WGS sequence"/>
</dbReference>
<keyword evidence="2" id="KW-1185">Reference proteome</keyword>
<evidence type="ECO:0000313" key="1">
    <source>
        <dbReference type="EMBL" id="VFV43516.1"/>
    </source>
</evidence>
<gene>
    <name evidence="1" type="ORF">LYPA_23C020980</name>
</gene>
<protein>
    <submittedName>
        <fullName evidence="1">Sodium hydrogen exchanger 9</fullName>
    </submittedName>
</protein>
<organism evidence="1 2">
    <name type="scientific">Lynx pardinus</name>
    <name type="common">Iberian lynx</name>
    <name type="synonym">Felis pardina</name>
    <dbReference type="NCBI Taxonomy" id="191816"/>
    <lineage>
        <taxon>Eukaryota</taxon>
        <taxon>Metazoa</taxon>
        <taxon>Chordata</taxon>
        <taxon>Craniata</taxon>
        <taxon>Vertebrata</taxon>
        <taxon>Euteleostomi</taxon>
        <taxon>Mammalia</taxon>
        <taxon>Eutheria</taxon>
        <taxon>Laurasiatheria</taxon>
        <taxon>Carnivora</taxon>
        <taxon>Feliformia</taxon>
        <taxon>Felidae</taxon>
        <taxon>Felinae</taxon>
        <taxon>Lynx</taxon>
    </lineage>
</organism>
<sequence length="71" mass="8061">IVAVLFCGVTQAHYTYNNLSLDSKTRTKQVKEKIHYRLCLFSQCNGYVASLPMHLERISLAKEESTLKASL</sequence>
<evidence type="ECO:0000313" key="2">
    <source>
        <dbReference type="Proteomes" id="UP000386466"/>
    </source>
</evidence>
<dbReference type="AlphaFoldDB" id="A0A485PIH9"/>
<reference evidence="1 2" key="1">
    <citation type="submission" date="2019-01" db="EMBL/GenBank/DDBJ databases">
        <authorList>
            <person name="Alioto T."/>
            <person name="Alioto T."/>
        </authorList>
    </citation>
    <scope>NUCLEOTIDE SEQUENCE [LARGE SCALE GENOMIC DNA]</scope>
</reference>
<proteinExistence type="predicted"/>
<accession>A0A485PIH9</accession>
<feature type="non-terminal residue" evidence="1">
    <location>
        <position position="1"/>
    </location>
</feature>
<name>A0A485PIH9_LYNPA</name>
<dbReference type="EMBL" id="CAAGRJ010034231">
    <property type="protein sequence ID" value="VFV43516.1"/>
    <property type="molecule type" value="Genomic_DNA"/>
</dbReference>